<dbReference type="InterPro" id="IPR004358">
    <property type="entry name" value="Sig_transdc_His_kin-like_C"/>
</dbReference>
<keyword evidence="12" id="KW-0812">Transmembrane</keyword>
<evidence type="ECO:0000259" key="14">
    <source>
        <dbReference type="PROSITE" id="PS50885"/>
    </source>
</evidence>
<keyword evidence="5" id="KW-0597">Phosphoprotein</keyword>
<dbReference type="Proteomes" id="UP000294746">
    <property type="component" value="Unassembled WGS sequence"/>
</dbReference>
<evidence type="ECO:0000256" key="9">
    <source>
        <dbReference type="ARBA" id="ARBA00022840"/>
    </source>
</evidence>
<dbReference type="InterPro" id="IPR036097">
    <property type="entry name" value="HisK_dim/P_sf"/>
</dbReference>
<dbReference type="SUPFAM" id="SSF55874">
    <property type="entry name" value="ATPase domain of HSP90 chaperone/DNA topoisomerase II/histidine kinase"/>
    <property type="match status" value="1"/>
</dbReference>
<evidence type="ECO:0000256" key="3">
    <source>
        <dbReference type="ARBA" id="ARBA00012438"/>
    </source>
</evidence>
<dbReference type="GO" id="GO:0005524">
    <property type="term" value="F:ATP binding"/>
    <property type="evidence" value="ECO:0007669"/>
    <property type="project" value="UniProtKB-KW"/>
</dbReference>
<dbReference type="PRINTS" id="PR00344">
    <property type="entry name" value="BCTRLSENSOR"/>
</dbReference>
<dbReference type="Pfam" id="PF02518">
    <property type="entry name" value="HATPase_c"/>
    <property type="match status" value="1"/>
</dbReference>
<dbReference type="InterPro" id="IPR003660">
    <property type="entry name" value="HAMP_dom"/>
</dbReference>
<evidence type="ECO:0000256" key="4">
    <source>
        <dbReference type="ARBA" id="ARBA00022475"/>
    </source>
</evidence>
<keyword evidence="7" id="KW-0547">Nucleotide-binding</keyword>
<name>A0A4R2RXN7_9BACL</name>
<dbReference type="Gene3D" id="1.10.287.130">
    <property type="match status" value="1"/>
</dbReference>
<evidence type="ECO:0000313" key="16">
    <source>
        <dbReference type="Proteomes" id="UP000294746"/>
    </source>
</evidence>
<keyword evidence="10" id="KW-0902">Two-component regulatory system</keyword>
<dbReference type="InterPro" id="IPR003594">
    <property type="entry name" value="HATPase_dom"/>
</dbReference>
<dbReference type="Gene3D" id="3.30.565.10">
    <property type="entry name" value="Histidine kinase-like ATPase, C-terminal domain"/>
    <property type="match status" value="1"/>
</dbReference>
<feature type="domain" description="Histidine kinase" evidence="13">
    <location>
        <begin position="231"/>
        <end position="449"/>
    </location>
</feature>
<dbReference type="SMART" id="SM00304">
    <property type="entry name" value="HAMP"/>
    <property type="match status" value="1"/>
</dbReference>
<dbReference type="Pfam" id="PF00672">
    <property type="entry name" value="HAMP"/>
    <property type="match status" value="1"/>
</dbReference>
<dbReference type="CDD" id="cd06225">
    <property type="entry name" value="HAMP"/>
    <property type="match status" value="1"/>
</dbReference>
<dbReference type="SMART" id="SM00387">
    <property type="entry name" value="HATPase_c"/>
    <property type="match status" value="1"/>
</dbReference>
<proteinExistence type="predicted"/>
<dbReference type="Pfam" id="PF00512">
    <property type="entry name" value="HisKA"/>
    <property type="match status" value="1"/>
</dbReference>
<evidence type="ECO:0000256" key="8">
    <source>
        <dbReference type="ARBA" id="ARBA00022777"/>
    </source>
</evidence>
<protein>
    <recommendedName>
        <fullName evidence="3">histidine kinase</fullName>
        <ecNumber evidence="3">2.7.13.3</ecNumber>
    </recommendedName>
</protein>
<dbReference type="InterPro" id="IPR036890">
    <property type="entry name" value="HATPase_C_sf"/>
</dbReference>
<organism evidence="15 16">
    <name type="scientific">Baia soyae</name>
    <dbReference type="NCBI Taxonomy" id="1544746"/>
    <lineage>
        <taxon>Bacteria</taxon>
        <taxon>Bacillati</taxon>
        <taxon>Bacillota</taxon>
        <taxon>Bacilli</taxon>
        <taxon>Bacillales</taxon>
        <taxon>Thermoactinomycetaceae</taxon>
        <taxon>Baia</taxon>
    </lineage>
</organism>
<evidence type="ECO:0000313" key="15">
    <source>
        <dbReference type="EMBL" id="TCP69295.1"/>
    </source>
</evidence>
<dbReference type="SUPFAM" id="SSF158472">
    <property type="entry name" value="HAMP domain-like"/>
    <property type="match status" value="1"/>
</dbReference>
<comment type="subcellular location">
    <subcellularLocation>
        <location evidence="2">Cell membrane</location>
        <topology evidence="2">Multi-pass membrane protein</topology>
    </subcellularLocation>
</comment>
<evidence type="ECO:0000256" key="11">
    <source>
        <dbReference type="ARBA" id="ARBA00023136"/>
    </source>
</evidence>
<reference evidence="15 16" key="1">
    <citation type="submission" date="2019-03" db="EMBL/GenBank/DDBJ databases">
        <title>Genomic Encyclopedia of Type Strains, Phase IV (KMG-IV): sequencing the most valuable type-strain genomes for metagenomic binning, comparative biology and taxonomic classification.</title>
        <authorList>
            <person name="Goeker M."/>
        </authorList>
    </citation>
    <scope>NUCLEOTIDE SEQUENCE [LARGE SCALE GENOMIC DNA]</scope>
    <source>
        <strain evidence="15 16">DSM 46831</strain>
    </source>
</reference>
<gene>
    <name evidence="15" type="ORF">EDD57_11018</name>
</gene>
<sequence>MKVRTKLLVSLLALIVFMGTVYYGISYLYSKNLFSQYVQESQKDYAKQLANYYKKNESWAGIENYINKKLLGEKQKSSSEWVRDIKIYDAHDHLLVSTNVPNRSVEGKVQTDQYPILYEGTQVGVVEITGTTPIGLLMAEQQVFRTISFGTLTGIICTSMIALLLGAWLTKIFTRPLGTILQGIQRVKEGDLQTQLKLDTQDEFGEVANSFDLMTQKLYKTEQARTHLVADVAHELRTPLTIIQGQLELIQQGIKPAEPSTLLPIQDEVARLTRLVQDLHQLSLAEVGKLPLEKKTVSLRQLLEQITSMYQFEAEERKIQLRFETELEDVSTFVQIDPNRITQVIVNLLSNAFTYTPEEGEIIVTLEKSLAGGLLMRVMDTGSGIDAEHLPHLFDRFYRADTNRSRQEGGTGLGLAIAKEFVEAHGGTITVASKKGKGTCFTIHIPIGG</sequence>
<feature type="transmembrane region" description="Helical" evidence="12">
    <location>
        <begin position="147"/>
        <end position="169"/>
    </location>
</feature>
<dbReference type="RefSeq" id="WP_131848370.1">
    <property type="nucleotide sequence ID" value="NZ_SLXV01000010.1"/>
</dbReference>
<dbReference type="GO" id="GO:0000155">
    <property type="term" value="F:phosphorelay sensor kinase activity"/>
    <property type="evidence" value="ECO:0007669"/>
    <property type="project" value="InterPro"/>
</dbReference>
<keyword evidence="6" id="KW-0808">Transferase</keyword>
<dbReference type="InterPro" id="IPR050351">
    <property type="entry name" value="BphY/WalK/GraS-like"/>
</dbReference>
<dbReference type="GO" id="GO:0005886">
    <property type="term" value="C:plasma membrane"/>
    <property type="evidence" value="ECO:0007669"/>
    <property type="project" value="UniProtKB-SubCell"/>
</dbReference>
<dbReference type="CDD" id="cd00082">
    <property type="entry name" value="HisKA"/>
    <property type="match status" value="1"/>
</dbReference>
<dbReference type="PANTHER" id="PTHR45453">
    <property type="entry name" value="PHOSPHATE REGULON SENSOR PROTEIN PHOR"/>
    <property type="match status" value="1"/>
</dbReference>
<dbReference type="InterPro" id="IPR003661">
    <property type="entry name" value="HisK_dim/P_dom"/>
</dbReference>
<evidence type="ECO:0000256" key="5">
    <source>
        <dbReference type="ARBA" id="ARBA00022553"/>
    </source>
</evidence>
<dbReference type="OrthoDB" id="9813151at2"/>
<feature type="transmembrane region" description="Helical" evidence="12">
    <location>
        <begin position="7"/>
        <end position="25"/>
    </location>
</feature>
<dbReference type="CDD" id="cd00075">
    <property type="entry name" value="HATPase"/>
    <property type="match status" value="1"/>
</dbReference>
<comment type="catalytic activity">
    <reaction evidence="1">
        <text>ATP + protein L-histidine = ADP + protein N-phospho-L-histidine.</text>
        <dbReference type="EC" id="2.7.13.3"/>
    </reaction>
</comment>
<keyword evidence="16" id="KW-1185">Reference proteome</keyword>
<accession>A0A4R2RXN7</accession>
<evidence type="ECO:0000256" key="2">
    <source>
        <dbReference type="ARBA" id="ARBA00004651"/>
    </source>
</evidence>
<evidence type="ECO:0000256" key="7">
    <source>
        <dbReference type="ARBA" id="ARBA00022741"/>
    </source>
</evidence>
<keyword evidence="9" id="KW-0067">ATP-binding</keyword>
<dbReference type="SMART" id="SM00388">
    <property type="entry name" value="HisKA"/>
    <property type="match status" value="1"/>
</dbReference>
<evidence type="ECO:0000256" key="10">
    <source>
        <dbReference type="ARBA" id="ARBA00023012"/>
    </source>
</evidence>
<dbReference type="EC" id="2.7.13.3" evidence="3"/>
<evidence type="ECO:0000256" key="1">
    <source>
        <dbReference type="ARBA" id="ARBA00000085"/>
    </source>
</evidence>
<comment type="caution">
    <text evidence="15">The sequence shown here is derived from an EMBL/GenBank/DDBJ whole genome shotgun (WGS) entry which is preliminary data.</text>
</comment>
<keyword evidence="12" id="KW-1133">Transmembrane helix</keyword>
<dbReference type="EMBL" id="SLXV01000010">
    <property type="protein sequence ID" value="TCP69295.1"/>
    <property type="molecule type" value="Genomic_DNA"/>
</dbReference>
<dbReference type="SUPFAM" id="SSF47384">
    <property type="entry name" value="Homodimeric domain of signal transducing histidine kinase"/>
    <property type="match status" value="1"/>
</dbReference>
<dbReference type="FunFam" id="1.10.287.130:FF:000001">
    <property type="entry name" value="Two-component sensor histidine kinase"/>
    <property type="match status" value="1"/>
</dbReference>
<feature type="domain" description="HAMP" evidence="14">
    <location>
        <begin position="171"/>
        <end position="223"/>
    </location>
</feature>
<dbReference type="AlphaFoldDB" id="A0A4R2RXN7"/>
<dbReference type="InterPro" id="IPR005467">
    <property type="entry name" value="His_kinase_dom"/>
</dbReference>
<dbReference type="GO" id="GO:0004721">
    <property type="term" value="F:phosphoprotein phosphatase activity"/>
    <property type="evidence" value="ECO:0007669"/>
    <property type="project" value="TreeGrafter"/>
</dbReference>
<evidence type="ECO:0000256" key="12">
    <source>
        <dbReference type="SAM" id="Phobius"/>
    </source>
</evidence>
<dbReference type="PROSITE" id="PS50109">
    <property type="entry name" value="HIS_KIN"/>
    <property type="match status" value="1"/>
</dbReference>
<keyword evidence="8 15" id="KW-0418">Kinase</keyword>
<keyword evidence="4" id="KW-1003">Cell membrane</keyword>
<dbReference type="PROSITE" id="PS50885">
    <property type="entry name" value="HAMP"/>
    <property type="match status" value="1"/>
</dbReference>
<keyword evidence="11 12" id="KW-0472">Membrane</keyword>
<dbReference type="PANTHER" id="PTHR45453:SF1">
    <property type="entry name" value="PHOSPHATE REGULON SENSOR PROTEIN PHOR"/>
    <property type="match status" value="1"/>
</dbReference>
<dbReference type="FunFam" id="3.30.565.10:FF:000006">
    <property type="entry name" value="Sensor histidine kinase WalK"/>
    <property type="match status" value="1"/>
</dbReference>
<dbReference type="GO" id="GO:0016036">
    <property type="term" value="P:cellular response to phosphate starvation"/>
    <property type="evidence" value="ECO:0007669"/>
    <property type="project" value="TreeGrafter"/>
</dbReference>
<evidence type="ECO:0000256" key="6">
    <source>
        <dbReference type="ARBA" id="ARBA00022679"/>
    </source>
</evidence>
<evidence type="ECO:0000259" key="13">
    <source>
        <dbReference type="PROSITE" id="PS50109"/>
    </source>
</evidence>
<dbReference type="Gene3D" id="6.10.340.10">
    <property type="match status" value="1"/>
</dbReference>